<reference evidence="4" key="1">
    <citation type="submission" date="2021-02" db="EMBL/GenBank/DDBJ databases">
        <authorList>
            <person name="Nowell W R."/>
        </authorList>
    </citation>
    <scope>NUCLEOTIDE SEQUENCE</scope>
</reference>
<feature type="non-terminal residue" evidence="4">
    <location>
        <position position="1"/>
    </location>
</feature>
<comment type="caution">
    <text evidence="4">The sequence shown here is derived from an EMBL/GenBank/DDBJ whole genome shotgun (WGS) entry which is preliminary data.</text>
</comment>
<dbReference type="Pfam" id="PF16579">
    <property type="entry name" value="AdenylateSensor"/>
    <property type="match status" value="1"/>
</dbReference>
<dbReference type="OrthoDB" id="193931at2759"/>
<sequence>KSSTVRSHSEKMPVLKDMNVTLDQIGNSKTSKSSALKKTEWHLGIRSQSKPHDIMNEVFKAMKNLGMEWKYSNNSMYSLRARRKAVHSDRYVKLGIQLYQVDNRSYLLDFRNLNVNDQVNHTLIDQANDKSLTHHNIQWDFESENGESEKYFSFAPVSTTINDNDQHSNNDSLFIEHGILASPPSMNAVSEVMQFFEMAASLIRTLAPDSTLKQQSTLPVATATSAIPAT</sequence>
<accession>A0A815CRF6</accession>
<evidence type="ECO:0000313" key="4">
    <source>
        <dbReference type="EMBL" id="CAF1288669.1"/>
    </source>
</evidence>
<dbReference type="EMBL" id="CAJNOQ010011949">
    <property type="protein sequence ID" value="CAF1288669.1"/>
    <property type="molecule type" value="Genomic_DNA"/>
</dbReference>
<protein>
    <recommendedName>
        <fullName evidence="3">AMPK C-terminal adenylate sensor domain-containing protein</fullName>
    </recommendedName>
</protein>
<keyword evidence="2" id="KW-0067">ATP-binding</keyword>
<gene>
    <name evidence="4" type="ORF">GPM918_LOCUS27922</name>
    <name evidence="5" type="ORF">SRO942_LOCUS28340</name>
</gene>
<evidence type="ECO:0000256" key="1">
    <source>
        <dbReference type="ARBA" id="ARBA00022741"/>
    </source>
</evidence>
<dbReference type="Gene3D" id="3.30.310.80">
    <property type="entry name" value="Kinase associated domain 1, KA1"/>
    <property type="match status" value="1"/>
</dbReference>
<organism evidence="4 6">
    <name type="scientific">Didymodactylos carnosus</name>
    <dbReference type="NCBI Taxonomy" id="1234261"/>
    <lineage>
        <taxon>Eukaryota</taxon>
        <taxon>Metazoa</taxon>
        <taxon>Spiralia</taxon>
        <taxon>Gnathifera</taxon>
        <taxon>Rotifera</taxon>
        <taxon>Eurotatoria</taxon>
        <taxon>Bdelloidea</taxon>
        <taxon>Philodinida</taxon>
        <taxon>Philodinidae</taxon>
        <taxon>Didymodactylos</taxon>
    </lineage>
</organism>
<dbReference type="Proteomes" id="UP000681722">
    <property type="component" value="Unassembled WGS sequence"/>
</dbReference>
<keyword evidence="1" id="KW-0547">Nucleotide-binding</keyword>
<dbReference type="InterPro" id="IPR028375">
    <property type="entry name" value="KA1/Ssp2_C"/>
</dbReference>
<name>A0A815CRF6_9BILA</name>
<evidence type="ECO:0000313" key="6">
    <source>
        <dbReference type="Proteomes" id="UP000663829"/>
    </source>
</evidence>
<dbReference type="Proteomes" id="UP000663829">
    <property type="component" value="Unassembled WGS sequence"/>
</dbReference>
<dbReference type="EMBL" id="CAJOBC010031549">
    <property type="protein sequence ID" value="CAF4092500.1"/>
    <property type="molecule type" value="Genomic_DNA"/>
</dbReference>
<proteinExistence type="predicted"/>
<evidence type="ECO:0000256" key="2">
    <source>
        <dbReference type="ARBA" id="ARBA00022840"/>
    </source>
</evidence>
<dbReference type="InterPro" id="IPR032270">
    <property type="entry name" value="AMPK_C"/>
</dbReference>
<evidence type="ECO:0000259" key="3">
    <source>
        <dbReference type="Pfam" id="PF16579"/>
    </source>
</evidence>
<dbReference type="AlphaFoldDB" id="A0A815CRF6"/>
<dbReference type="GO" id="GO:0005524">
    <property type="term" value="F:ATP binding"/>
    <property type="evidence" value="ECO:0007669"/>
    <property type="project" value="UniProtKB-KW"/>
</dbReference>
<dbReference type="CDD" id="cd12122">
    <property type="entry name" value="AMPKA_C"/>
    <property type="match status" value="1"/>
</dbReference>
<keyword evidence="6" id="KW-1185">Reference proteome</keyword>
<dbReference type="SUPFAM" id="SSF103243">
    <property type="entry name" value="KA1-like"/>
    <property type="match status" value="1"/>
</dbReference>
<evidence type="ECO:0000313" key="5">
    <source>
        <dbReference type="EMBL" id="CAF4092500.1"/>
    </source>
</evidence>
<feature type="domain" description="AMPK C-terminal adenylate sensor" evidence="3">
    <location>
        <begin position="41"/>
        <end position="122"/>
    </location>
</feature>